<feature type="transmembrane region" description="Helical" evidence="1">
    <location>
        <begin position="9"/>
        <end position="29"/>
    </location>
</feature>
<keyword evidence="1" id="KW-0812">Transmembrane</keyword>
<keyword evidence="1" id="KW-1133">Transmembrane helix</keyword>
<evidence type="ECO:0000313" key="3">
    <source>
        <dbReference type="Proteomes" id="UP000183894"/>
    </source>
</evidence>
<dbReference type="AlphaFoldDB" id="A0A1H7HVL3"/>
<name>A0A1H7HVL3_HALLR</name>
<keyword evidence="1" id="KW-0472">Membrane</keyword>
<accession>A0A1H7HVL3</accession>
<feature type="transmembrane region" description="Helical" evidence="1">
    <location>
        <begin position="115"/>
        <end position="138"/>
    </location>
</feature>
<proteinExistence type="predicted"/>
<evidence type="ECO:0000256" key="1">
    <source>
        <dbReference type="SAM" id="Phobius"/>
    </source>
</evidence>
<feature type="transmembrane region" description="Helical" evidence="1">
    <location>
        <begin position="144"/>
        <end position="164"/>
    </location>
</feature>
<sequence>MVWVRSEHAGALSVVATWLCALLPWNLMYSPNIAGGSLLFVRFPFFQVRFAWGIDVAQRVALSDPLSAAAFQAGQSIAVGYQAWSVGAAVMAIAVLFSVVYYTQEERVEDGPVDPVRVLGGLLGLAGVVLAVSTYLLATRGFPGIPVPLGVVLLFVFAGVLLTVERA</sequence>
<dbReference type="RefSeq" id="WP_074792021.1">
    <property type="nucleotide sequence ID" value="NZ_FOAD01000001.1"/>
</dbReference>
<reference evidence="2 3" key="1">
    <citation type="submission" date="2016-10" db="EMBL/GenBank/DDBJ databases">
        <authorList>
            <person name="de Groot N.N."/>
        </authorList>
    </citation>
    <scope>NUCLEOTIDE SEQUENCE [LARGE SCALE GENOMIC DNA]</scope>
    <source>
        <strain evidence="2 3">CDM_5</strain>
    </source>
</reference>
<organism evidence="2 3">
    <name type="scientific">Haloferax larsenii</name>
    <dbReference type="NCBI Taxonomy" id="302484"/>
    <lineage>
        <taxon>Archaea</taxon>
        <taxon>Methanobacteriati</taxon>
        <taxon>Methanobacteriota</taxon>
        <taxon>Stenosarchaea group</taxon>
        <taxon>Halobacteria</taxon>
        <taxon>Halobacteriales</taxon>
        <taxon>Haloferacaceae</taxon>
        <taxon>Haloferax</taxon>
    </lineage>
</organism>
<dbReference type="OrthoDB" id="238194at2157"/>
<gene>
    <name evidence="2" type="ORF">SAMN04488691_101671</name>
</gene>
<dbReference type="InterPro" id="IPR055971">
    <property type="entry name" value="DUF7549"/>
</dbReference>
<dbReference type="Pfam" id="PF24417">
    <property type="entry name" value="DUF7549"/>
    <property type="match status" value="1"/>
</dbReference>
<feature type="transmembrane region" description="Helical" evidence="1">
    <location>
        <begin position="81"/>
        <end position="103"/>
    </location>
</feature>
<evidence type="ECO:0000313" key="2">
    <source>
        <dbReference type="EMBL" id="SEK53160.1"/>
    </source>
</evidence>
<protein>
    <submittedName>
        <fullName evidence="2">TIGR04206 family protein</fullName>
    </submittedName>
</protein>
<dbReference type="EMBL" id="FOAD01000001">
    <property type="protein sequence ID" value="SEK53160.1"/>
    <property type="molecule type" value="Genomic_DNA"/>
</dbReference>
<dbReference type="Proteomes" id="UP000183894">
    <property type="component" value="Unassembled WGS sequence"/>
</dbReference>